<keyword evidence="4 8" id="KW-0812">Transmembrane</keyword>
<feature type="transmembrane region" description="Helical" evidence="8">
    <location>
        <begin position="266"/>
        <end position="293"/>
    </location>
</feature>
<dbReference type="GO" id="GO:0016757">
    <property type="term" value="F:glycosyltransferase activity"/>
    <property type="evidence" value="ECO:0007669"/>
    <property type="project" value="UniProtKB-KW"/>
</dbReference>
<keyword evidence="11" id="KW-1185">Reference proteome</keyword>
<dbReference type="CDD" id="cd04187">
    <property type="entry name" value="DPM1_like_bac"/>
    <property type="match status" value="1"/>
</dbReference>
<comment type="caution">
    <text evidence="10">The sequence shown here is derived from an EMBL/GenBank/DDBJ whole genome shotgun (WGS) entry which is preliminary data.</text>
</comment>
<protein>
    <submittedName>
        <fullName evidence="10">Sugar transferase</fullName>
    </submittedName>
</protein>
<reference evidence="10" key="1">
    <citation type="journal article" date="2014" name="Int. J. Syst. Evol. Microbiol.">
        <title>Complete genome sequence of Corynebacterium casei LMG S-19264T (=DSM 44701T), isolated from a smear-ripened cheese.</title>
        <authorList>
            <consortium name="US DOE Joint Genome Institute (JGI-PGF)"/>
            <person name="Walter F."/>
            <person name="Albersmeier A."/>
            <person name="Kalinowski J."/>
            <person name="Ruckert C."/>
        </authorList>
    </citation>
    <scope>NUCLEOTIDE SEQUENCE</scope>
    <source>
        <strain evidence="10">KCTC 42097</strain>
    </source>
</reference>
<accession>A0A8J3DLX0</accession>
<dbReference type="PANTHER" id="PTHR48090">
    <property type="entry name" value="UNDECAPRENYL-PHOSPHATE 4-DEOXY-4-FORMAMIDO-L-ARABINOSE TRANSFERASE-RELATED"/>
    <property type="match status" value="1"/>
</dbReference>
<reference evidence="10" key="2">
    <citation type="submission" date="2020-09" db="EMBL/GenBank/DDBJ databases">
        <authorList>
            <person name="Sun Q."/>
            <person name="Kim S."/>
        </authorList>
    </citation>
    <scope>NUCLEOTIDE SEQUENCE</scope>
    <source>
        <strain evidence="10">KCTC 42097</strain>
    </source>
</reference>
<dbReference type="GO" id="GO:0005886">
    <property type="term" value="C:plasma membrane"/>
    <property type="evidence" value="ECO:0007669"/>
    <property type="project" value="TreeGrafter"/>
</dbReference>
<evidence type="ECO:0000256" key="5">
    <source>
        <dbReference type="ARBA" id="ARBA00022985"/>
    </source>
</evidence>
<keyword evidence="6 8" id="KW-1133">Transmembrane helix</keyword>
<evidence type="ECO:0000313" key="11">
    <source>
        <dbReference type="Proteomes" id="UP000641137"/>
    </source>
</evidence>
<dbReference type="EMBL" id="BMZO01000002">
    <property type="protein sequence ID" value="GHC65655.1"/>
    <property type="molecule type" value="Genomic_DNA"/>
</dbReference>
<name>A0A8J3DLX0_9HYPH</name>
<evidence type="ECO:0000256" key="3">
    <source>
        <dbReference type="ARBA" id="ARBA00022679"/>
    </source>
</evidence>
<evidence type="ECO:0000313" key="10">
    <source>
        <dbReference type="EMBL" id="GHC65655.1"/>
    </source>
</evidence>
<keyword evidence="2" id="KW-0328">Glycosyltransferase</keyword>
<dbReference type="SUPFAM" id="SSF53448">
    <property type="entry name" value="Nucleotide-diphospho-sugar transferases"/>
    <property type="match status" value="1"/>
</dbReference>
<dbReference type="InterPro" id="IPR029044">
    <property type="entry name" value="Nucleotide-diphossugar_trans"/>
</dbReference>
<proteinExistence type="predicted"/>
<dbReference type="Gene3D" id="3.90.550.10">
    <property type="entry name" value="Spore Coat Polysaccharide Biosynthesis Protein SpsA, Chain A"/>
    <property type="match status" value="1"/>
</dbReference>
<evidence type="ECO:0000256" key="6">
    <source>
        <dbReference type="ARBA" id="ARBA00022989"/>
    </source>
</evidence>
<gene>
    <name evidence="10" type="ORF">GCM10010136_08500</name>
</gene>
<dbReference type="InterPro" id="IPR001173">
    <property type="entry name" value="Glyco_trans_2-like"/>
</dbReference>
<dbReference type="GO" id="GO:0009103">
    <property type="term" value="P:lipopolysaccharide biosynthetic process"/>
    <property type="evidence" value="ECO:0007669"/>
    <property type="project" value="UniProtKB-KW"/>
</dbReference>
<evidence type="ECO:0000256" key="8">
    <source>
        <dbReference type="SAM" id="Phobius"/>
    </source>
</evidence>
<evidence type="ECO:0000256" key="4">
    <source>
        <dbReference type="ARBA" id="ARBA00022692"/>
    </source>
</evidence>
<dbReference type="Pfam" id="PF00535">
    <property type="entry name" value="Glycos_transf_2"/>
    <property type="match status" value="1"/>
</dbReference>
<keyword evidence="5" id="KW-0448">Lipopolysaccharide biosynthesis</keyword>
<sequence length="317" mass="35807">MPLLSLVVPFLNESEAAPHFAQFTTELEKIIKTRFGLDMETVFVDDGSRDTSIERFSMTMTGQWSIIELSRNFGKEMALFAGLEHAKGDYVLMIDADMQHPMSVCLAMIEEIITDDDLDVVYTIRDDRRAESLKKEVAGRAFYWLINFRQRFQMPENAGDFRIMRRNVVDALLTVRDRRRFNKGLYAWTGFRQKGLPYTPDARIGGATKWSKLSLLGLSLEGITSFSALPLRIVSAFGALTGLFGIFYGIKIIFEVFFYGTSVPGYPSLIVAITVLGGLNLALLGLLGEYVWVSIAESKNRPLYLIRKIHRSDNIDG</sequence>
<dbReference type="AlphaFoldDB" id="A0A8J3DLX0"/>
<organism evidence="10 11">
    <name type="scientific">Limoniibacter endophyticus</name>
    <dbReference type="NCBI Taxonomy" id="1565040"/>
    <lineage>
        <taxon>Bacteria</taxon>
        <taxon>Pseudomonadati</taxon>
        <taxon>Pseudomonadota</taxon>
        <taxon>Alphaproteobacteria</taxon>
        <taxon>Hyphomicrobiales</taxon>
        <taxon>Bartonellaceae</taxon>
        <taxon>Limoniibacter</taxon>
    </lineage>
</organism>
<evidence type="ECO:0000256" key="1">
    <source>
        <dbReference type="ARBA" id="ARBA00022475"/>
    </source>
</evidence>
<keyword evidence="1" id="KW-1003">Cell membrane</keyword>
<keyword evidence="7 8" id="KW-0472">Membrane</keyword>
<dbReference type="PANTHER" id="PTHR48090:SF3">
    <property type="entry name" value="UNDECAPRENYL-PHOSPHATE 4-DEOXY-4-FORMAMIDO-L-ARABINOSE TRANSFERASE"/>
    <property type="match status" value="1"/>
</dbReference>
<feature type="transmembrane region" description="Helical" evidence="8">
    <location>
        <begin position="233"/>
        <end position="254"/>
    </location>
</feature>
<dbReference type="InterPro" id="IPR050256">
    <property type="entry name" value="Glycosyltransferase_2"/>
</dbReference>
<evidence type="ECO:0000259" key="9">
    <source>
        <dbReference type="Pfam" id="PF00535"/>
    </source>
</evidence>
<evidence type="ECO:0000256" key="7">
    <source>
        <dbReference type="ARBA" id="ARBA00023136"/>
    </source>
</evidence>
<dbReference type="RefSeq" id="WP_189488197.1">
    <property type="nucleotide sequence ID" value="NZ_BMZO01000002.1"/>
</dbReference>
<feature type="domain" description="Glycosyltransferase 2-like" evidence="9">
    <location>
        <begin position="5"/>
        <end position="172"/>
    </location>
</feature>
<evidence type="ECO:0000256" key="2">
    <source>
        <dbReference type="ARBA" id="ARBA00022676"/>
    </source>
</evidence>
<dbReference type="Proteomes" id="UP000641137">
    <property type="component" value="Unassembled WGS sequence"/>
</dbReference>
<keyword evidence="3 10" id="KW-0808">Transferase</keyword>